<dbReference type="CDD" id="cd03784">
    <property type="entry name" value="GT1_Gtf-like"/>
    <property type="match status" value="1"/>
</dbReference>
<dbReference type="GO" id="GO:0008194">
    <property type="term" value="F:UDP-glycosyltransferase activity"/>
    <property type="evidence" value="ECO:0007669"/>
    <property type="project" value="InterPro"/>
</dbReference>
<keyword evidence="4" id="KW-1185">Reference proteome</keyword>
<keyword evidence="2 3" id="KW-0808">Transferase</keyword>
<protein>
    <submittedName>
        <fullName evidence="3">Glycosyltransferase, MGT family</fullName>
    </submittedName>
</protein>
<sequence length="364" mass="40001">MRLLFVTLTGQGHITPTLPLVAELVRRGHQVEYATEEAVGAGSTHLPLPKMSPYIPPDENLLAGWLKHFFAALSATYRVLLDHCTTAKPDAIIYDTTNWPARLVAEKLGIPAVRTIPNFAANDAFPLHRWMITGIDPTEIEADCARFAAEHGVSLDFEGTLEVPERLNLVFLPREFQPGGDTFDDRYRFIGPLLGDRDQEEWTPGGTPSLYISLGSVFTDEAFYRTCIETFADTEWHVAMTTGDVDLGPVPSNFEIRPRFPQVAVLKQASAFITHAGMNSVMEALSHGVPMVTMPMTPEQKSNADRVFELGLGDRIGNDLRAAVTRVSTDPDIRANLDRMRAVIAHSGGAGRGADEIESYLALS</sequence>
<dbReference type="PANTHER" id="PTHR48050">
    <property type="entry name" value="STEROL 3-BETA-GLUCOSYLTRANSFERASE"/>
    <property type="match status" value="1"/>
</dbReference>
<name>A0A1Y5XMY2_KIBAR</name>
<organism evidence="3 4">
    <name type="scientific">Kibdelosporangium aridum</name>
    <dbReference type="NCBI Taxonomy" id="2030"/>
    <lineage>
        <taxon>Bacteria</taxon>
        <taxon>Bacillati</taxon>
        <taxon>Actinomycetota</taxon>
        <taxon>Actinomycetes</taxon>
        <taxon>Pseudonocardiales</taxon>
        <taxon>Pseudonocardiaceae</taxon>
        <taxon>Kibdelosporangium</taxon>
    </lineage>
</organism>
<dbReference type="InterPro" id="IPR050426">
    <property type="entry name" value="Glycosyltransferase_28"/>
</dbReference>
<dbReference type="SUPFAM" id="SSF53756">
    <property type="entry name" value="UDP-Glycosyltransferase/glycogen phosphorylase"/>
    <property type="match status" value="1"/>
</dbReference>
<evidence type="ECO:0000256" key="2">
    <source>
        <dbReference type="ARBA" id="ARBA00022679"/>
    </source>
</evidence>
<evidence type="ECO:0000313" key="4">
    <source>
        <dbReference type="Proteomes" id="UP000192674"/>
    </source>
</evidence>
<dbReference type="GO" id="GO:0016758">
    <property type="term" value="F:hexosyltransferase activity"/>
    <property type="evidence" value="ECO:0007669"/>
    <property type="project" value="InterPro"/>
</dbReference>
<dbReference type="AlphaFoldDB" id="A0A1Y5XMY2"/>
<gene>
    <name evidence="3" type="ORF">SAMN05661093_04214</name>
</gene>
<dbReference type="PANTHER" id="PTHR48050:SF13">
    <property type="entry name" value="STEROL 3-BETA-GLUCOSYLTRANSFERASE UGT80A2"/>
    <property type="match status" value="1"/>
</dbReference>
<dbReference type="InterPro" id="IPR002213">
    <property type="entry name" value="UDP_glucos_trans"/>
</dbReference>
<accession>A0A1Y5XMY2</accession>
<dbReference type="Proteomes" id="UP000192674">
    <property type="component" value="Unassembled WGS sequence"/>
</dbReference>
<evidence type="ECO:0000313" key="3">
    <source>
        <dbReference type="EMBL" id="SMD07516.1"/>
    </source>
</evidence>
<proteinExistence type="inferred from homology"/>
<dbReference type="GO" id="GO:0017000">
    <property type="term" value="P:antibiotic biosynthetic process"/>
    <property type="evidence" value="ECO:0007669"/>
    <property type="project" value="UniProtKB-ARBA"/>
</dbReference>
<dbReference type="InterPro" id="IPR006326">
    <property type="entry name" value="UDPGT_MGT-like"/>
</dbReference>
<evidence type="ECO:0000256" key="1">
    <source>
        <dbReference type="ARBA" id="ARBA00009995"/>
    </source>
</evidence>
<dbReference type="EMBL" id="FWXV01000003">
    <property type="protein sequence ID" value="SMD07516.1"/>
    <property type="molecule type" value="Genomic_DNA"/>
</dbReference>
<reference evidence="3 4" key="1">
    <citation type="submission" date="2017-04" db="EMBL/GenBank/DDBJ databases">
        <authorList>
            <person name="Afonso C.L."/>
            <person name="Miller P.J."/>
            <person name="Scott M.A."/>
            <person name="Spackman E."/>
            <person name="Goraichik I."/>
            <person name="Dimitrov K.M."/>
            <person name="Suarez D.L."/>
            <person name="Swayne D.E."/>
        </authorList>
    </citation>
    <scope>NUCLEOTIDE SEQUENCE [LARGE SCALE GENOMIC DNA]</scope>
    <source>
        <strain evidence="3 4">DSM 43828</strain>
    </source>
</reference>
<dbReference type="NCBIfam" id="TIGR01426">
    <property type="entry name" value="MGT"/>
    <property type="match status" value="1"/>
</dbReference>
<dbReference type="FunFam" id="3.40.50.2000:FF:000072">
    <property type="entry name" value="Glycosyl transferase"/>
    <property type="match status" value="1"/>
</dbReference>
<dbReference type="RefSeq" id="WP_084428546.1">
    <property type="nucleotide sequence ID" value="NZ_FWXV01000003.1"/>
</dbReference>
<dbReference type="Gene3D" id="3.40.50.2000">
    <property type="entry name" value="Glycogen Phosphorylase B"/>
    <property type="match status" value="2"/>
</dbReference>
<comment type="similarity">
    <text evidence="1">Belongs to the UDP-glycosyltransferase family.</text>
</comment>
<dbReference type="OrthoDB" id="6620093at2"/>
<dbReference type="Pfam" id="PF00201">
    <property type="entry name" value="UDPGT"/>
    <property type="match status" value="1"/>
</dbReference>